<dbReference type="PANTHER" id="PTHR43280:SF30">
    <property type="entry name" value="MMSAB OPERON REGULATORY PROTEIN"/>
    <property type="match status" value="1"/>
</dbReference>
<evidence type="ECO:0000256" key="2">
    <source>
        <dbReference type="ARBA" id="ARBA00023125"/>
    </source>
</evidence>
<evidence type="ECO:0000313" key="6">
    <source>
        <dbReference type="Proteomes" id="UP000886858"/>
    </source>
</evidence>
<dbReference type="InterPro" id="IPR020449">
    <property type="entry name" value="Tscrpt_reg_AraC-type_HTH"/>
</dbReference>
<dbReference type="Gene3D" id="2.60.120.280">
    <property type="entry name" value="Regulatory protein AraC"/>
    <property type="match status" value="1"/>
</dbReference>
<dbReference type="Pfam" id="PF12833">
    <property type="entry name" value="HTH_18"/>
    <property type="match status" value="1"/>
</dbReference>
<organism evidence="5 6">
    <name type="scientific">Candidatus Eisenbergiella merdipullorum</name>
    <dbReference type="NCBI Taxonomy" id="2838553"/>
    <lineage>
        <taxon>Bacteria</taxon>
        <taxon>Bacillati</taxon>
        <taxon>Bacillota</taxon>
        <taxon>Clostridia</taxon>
        <taxon>Lachnospirales</taxon>
        <taxon>Lachnospiraceae</taxon>
        <taxon>Eisenbergiella</taxon>
    </lineage>
</organism>
<dbReference type="SUPFAM" id="SSF51215">
    <property type="entry name" value="Regulatory protein AraC"/>
    <property type="match status" value="1"/>
</dbReference>
<dbReference type="PRINTS" id="PR00032">
    <property type="entry name" value="HTHARAC"/>
</dbReference>
<dbReference type="GO" id="GO:0043565">
    <property type="term" value="F:sequence-specific DNA binding"/>
    <property type="evidence" value="ECO:0007669"/>
    <property type="project" value="InterPro"/>
</dbReference>
<dbReference type="Proteomes" id="UP000886858">
    <property type="component" value="Unassembled WGS sequence"/>
</dbReference>
<dbReference type="PROSITE" id="PS00041">
    <property type="entry name" value="HTH_ARAC_FAMILY_1"/>
    <property type="match status" value="1"/>
</dbReference>
<comment type="caution">
    <text evidence="5">The sequence shown here is derived from an EMBL/GenBank/DDBJ whole genome shotgun (WGS) entry which is preliminary data.</text>
</comment>
<name>A0A9D2I9M5_9FIRM</name>
<reference evidence="5" key="2">
    <citation type="submission" date="2021-04" db="EMBL/GenBank/DDBJ databases">
        <authorList>
            <person name="Gilroy R."/>
        </authorList>
    </citation>
    <scope>NUCLEOTIDE SEQUENCE</scope>
    <source>
        <strain evidence="5">CHK179-7159</strain>
    </source>
</reference>
<evidence type="ECO:0000313" key="5">
    <source>
        <dbReference type="EMBL" id="HJA94099.1"/>
    </source>
</evidence>
<feature type="domain" description="HTH araC/xylS-type" evidence="4">
    <location>
        <begin position="190"/>
        <end position="288"/>
    </location>
</feature>
<reference evidence="5" key="1">
    <citation type="journal article" date="2021" name="PeerJ">
        <title>Extensive microbial diversity within the chicken gut microbiome revealed by metagenomics and culture.</title>
        <authorList>
            <person name="Gilroy R."/>
            <person name="Ravi A."/>
            <person name="Getino M."/>
            <person name="Pursley I."/>
            <person name="Horton D.L."/>
            <person name="Alikhan N.F."/>
            <person name="Baker D."/>
            <person name="Gharbi K."/>
            <person name="Hall N."/>
            <person name="Watson M."/>
            <person name="Adriaenssens E.M."/>
            <person name="Foster-Nyarko E."/>
            <person name="Jarju S."/>
            <person name="Secka A."/>
            <person name="Antonio M."/>
            <person name="Oren A."/>
            <person name="Chaudhuri R.R."/>
            <person name="La Ragione R."/>
            <person name="Hildebrand F."/>
            <person name="Pallen M.J."/>
        </authorList>
    </citation>
    <scope>NUCLEOTIDE SEQUENCE</scope>
    <source>
        <strain evidence="5">CHK179-7159</strain>
    </source>
</reference>
<evidence type="ECO:0000259" key="4">
    <source>
        <dbReference type="PROSITE" id="PS01124"/>
    </source>
</evidence>
<protein>
    <submittedName>
        <fullName evidence="5">AraC family transcriptional regulator</fullName>
    </submittedName>
</protein>
<sequence>MTDYIEKRFNFIYPTELNMYYCGKRYRSENHIYGPAIRNHFLLVYIQEGTAVLSHKSSTHIMSPGHILCMFPDEKIYYKVSQNSPWSILWIGVYGKLVYDFLSLLDISPQKPIFKCPDPEYTESILEQILSSSEDTSLSGKLLSLSLIYTFFSSLTKNIDLPHKSESALKTLQNNDTHEIIYSSDKIVIRDAENFIRFHYDSNITVNDIAKNVNLDPFYFSKLFKRETGLSPKQKINEYRINRACLLLENSSLSIAEIAHCIGMDDAQYFSRFFKKQTGLSPKVYRQMNYQKSND</sequence>
<keyword evidence="1" id="KW-0805">Transcription regulation</keyword>
<dbReference type="GO" id="GO:0003700">
    <property type="term" value="F:DNA-binding transcription factor activity"/>
    <property type="evidence" value="ECO:0007669"/>
    <property type="project" value="InterPro"/>
</dbReference>
<proteinExistence type="predicted"/>
<dbReference type="InterPro" id="IPR018060">
    <property type="entry name" value="HTH_AraC"/>
</dbReference>
<dbReference type="InterPro" id="IPR037923">
    <property type="entry name" value="HTH-like"/>
</dbReference>
<keyword evidence="2" id="KW-0238">DNA-binding</keyword>
<dbReference type="Pfam" id="PF02311">
    <property type="entry name" value="AraC_binding"/>
    <property type="match status" value="1"/>
</dbReference>
<dbReference type="Gene3D" id="1.10.10.60">
    <property type="entry name" value="Homeodomain-like"/>
    <property type="match status" value="2"/>
</dbReference>
<dbReference type="InterPro" id="IPR009057">
    <property type="entry name" value="Homeodomain-like_sf"/>
</dbReference>
<dbReference type="SMART" id="SM00342">
    <property type="entry name" value="HTH_ARAC"/>
    <property type="match status" value="1"/>
</dbReference>
<gene>
    <name evidence="5" type="ORF">H9717_13495</name>
</gene>
<dbReference type="InterPro" id="IPR018062">
    <property type="entry name" value="HTH_AraC-typ_CS"/>
</dbReference>
<keyword evidence="3" id="KW-0804">Transcription</keyword>
<dbReference type="EMBL" id="DWYY01000152">
    <property type="protein sequence ID" value="HJA94099.1"/>
    <property type="molecule type" value="Genomic_DNA"/>
</dbReference>
<dbReference type="PANTHER" id="PTHR43280">
    <property type="entry name" value="ARAC-FAMILY TRANSCRIPTIONAL REGULATOR"/>
    <property type="match status" value="1"/>
</dbReference>
<accession>A0A9D2I9M5</accession>
<dbReference type="InterPro" id="IPR003313">
    <property type="entry name" value="AraC-bd"/>
</dbReference>
<dbReference type="SUPFAM" id="SSF46689">
    <property type="entry name" value="Homeodomain-like"/>
    <property type="match status" value="2"/>
</dbReference>
<dbReference type="AlphaFoldDB" id="A0A9D2I9M5"/>
<evidence type="ECO:0000256" key="3">
    <source>
        <dbReference type="ARBA" id="ARBA00023163"/>
    </source>
</evidence>
<evidence type="ECO:0000256" key="1">
    <source>
        <dbReference type="ARBA" id="ARBA00023015"/>
    </source>
</evidence>
<dbReference type="CDD" id="cd06986">
    <property type="entry name" value="cupin_MmsR-like_N"/>
    <property type="match status" value="1"/>
</dbReference>
<dbReference type="PROSITE" id="PS01124">
    <property type="entry name" value="HTH_ARAC_FAMILY_2"/>
    <property type="match status" value="1"/>
</dbReference>